<dbReference type="PROSITE" id="PS51683">
    <property type="entry name" value="SAM_OMT_II"/>
    <property type="match status" value="1"/>
</dbReference>
<dbReference type="GO" id="GO:0008171">
    <property type="term" value="F:O-methyltransferase activity"/>
    <property type="evidence" value="ECO:0007669"/>
    <property type="project" value="InterPro"/>
</dbReference>
<evidence type="ECO:0000256" key="1">
    <source>
        <dbReference type="ARBA" id="ARBA00022603"/>
    </source>
</evidence>
<keyword evidence="2" id="KW-0808">Transferase</keyword>
<evidence type="ECO:0000256" key="3">
    <source>
        <dbReference type="ARBA" id="ARBA00022691"/>
    </source>
</evidence>
<keyword evidence="3" id="KW-0949">S-adenosyl-L-methionine</keyword>
<protein>
    <recommendedName>
        <fullName evidence="4">O-methyltransferase C-terminal domain-containing protein</fullName>
    </recommendedName>
</protein>
<dbReference type="InterPro" id="IPR029063">
    <property type="entry name" value="SAM-dependent_MTases_sf"/>
</dbReference>
<accession>A0A6N2L5R0</accession>
<gene>
    <name evidence="5" type="ORF">SVIM_LOCUS179820</name>
</gene>
<evidence type="ECO:0000256" key="2">
    <source>
        <dbReference type="ARBA" id="ARBA00022679"/>
    </source>
</evidence>
<dbReference type="EMBL" id="CAADRP010001112">
    <property type="protein sequence ID" value="VFU36022.1"/>
    <property type="molecule type" value="Genomic_DNA"/>
</dbReference>
<sequence>MKYAAAYPAFNKLIDDAMACDAGLAVSAIIESSPKVFDGLKTLVDVGGGNGTALGKIVRKGEGLRGMGLCP</sequence>
<dbReference type="InterPro" id="IPR001077">
    <property type="entry name" value="COMT_C"/>
</dbReference>
<keyword evidence="1" id="KW-0489">Methyltransferase</keyword>
<reference evidence="5" key="1">
    <citation type="submission" date="2019-03" db="EMBL/GenBank/DDBJ databases">
        <authorList>
            <person name="Mank J."/>
            <person name="Almeida P."/>
        </authorList>
    </citation>
    <scope>NUCLEOTIDE SEQUENCE</scope>
    <source>
        <strain evidence="5">78183</strain>
    </source>
</reference>
<feature type="domain" description="O-methyltransferase C-terminal" evidence="4">
    <location>
        <begin position="4"/>
        <end position="60"/>
    </location>
</feature>
<organism evidence="5">
    <name type="scientific">Salix viminalis</name>
    <name type="common">Common osier</name>
    <name type="synonym">Basket willow</name>
    <dbReference type="NCBI Taxonomy" id="40686"/>
    <lineage>
        <taxon>Eukaryota</taxon>
        <taxon>Viridiplantae</taxon>
        <taxon>Streptophyta</taxon>
        <taxon>Embryophyta</taxon>
        <taxon>Tracheophyta</taxon>
        <taxon>Spermatophyta</taxon>
        <taxon>Magnoliopsida</taxon>
        <taxon>eudicotyledons</taxon>
        <taxon>Gunneridae</taxon>
        <taxon>Pentapetalae</taxon>
        <taxon>rosids</taxon>
        <taxon>fabids</taxon>
        <taxon>Malpighiales</taxon>
        <taxon>Salicaceae</taxon>
        <taxon>Saliceae</taxon>
        <taxon>Salix</taxon>
    </lineage>
</organism>
<dbReference type="InterPro" id="IPR016461">
    <property type="entry name" value="COMT-like"/>
</dbReference>
<dbReference type="Pfam" id="PF00891">
    <property type="entry name" value="Methyltransf_2"/>
    <property type="match status" value="1"/>
</dbReference>
<proteinExistence type="predicted"/>
<dbReference type="Gene3D" id="3.40.50.150">
    <property type="entry name" value="Vaccinia Virus protein VP39"/>
    <property type="match status" value="1"/>
</dbReference>
<dbReference type="GO" id="GO:0032259">
    <property type="term" value="P:methylation"/>
    <property type="evidence" value="ECO:0007669"/>
    <property type="project" value="UniProtKB-KW"/>
</dbReference>
<evidence type="ECO:0000313" key="5">
    <source>
        <dbReference type="EMBL" id="VFU36022.1"/>
    </source>
</evidence>
<dbReference type="AlphaFoldDB" id="A0A6N2L5R0"/>
<name>A0A6N2L5R0_SALVM</name>
<evidence type="ECO:0000259" key="4">
    <source>
        <dbReference type="Pfam" id="PF00891"/>
    </source>
</evidence>
<dbReference type="SUPFAM" id="SSF53335">
    <property type="entry name" value="S-adenosyl-L-methionine-dependent methyltransferases"/>
    <property type="match status" value="1"/>
</dbReference>